<keyword evidence="1" id="KW-0472">Membrane</keyword>
<reference evidence="2" key="1">
    <citation type="journal article" date="2022" name="bioRxiv">
        <title>Genomics of Preaxostyla Flagellates Illuminates Evolutionary Transitions and the Path Towards Mitochondrial Loss.</title>
        <authorList>
            <person name="Novak L.V.F."/>
            <person name="Treitli S.C."/>
            <person name="Pyrih J."/>
            <person name="Halakuc P."/>
            <person name="Pipaliya S.V."/>
            <person name="Vacek V."/>
            <person name="Brzon O."/>
            <person name="Soukal P."/>
            <person name="Eme L."/>
            <person name="Dacks J.B."/>
            <person name="Karnkowska A."/>
            <person name="Elias M."/>
            <person name="Hampl V."/>
        </authorList>
    </citation>
    <scope>NUCLEOTIDE SEQUENCE</scope>
    <source>
        <strain evidence="2">RCP-MX</strain>
    </source>
</reference>
<accession>A0ABQ8U0D5</accession>
<comment type="caution">
    <text evidence="2">The sequence shown here is derived from an EMBL/GenBank/DDBJ whole genome shotgun (WGS) entry which is preliminary data.</text>
</comment>
<organism evidence="2 3">
    <name type="scientific">Paratrimastix pyriformis</name>
    <dbReference type="NCBI Taxonomy" id="342808"/>
    <lineage>
        <taxon>Eukaryota</taxon>
        <taxon>Metamonada</taxon>
        <taxon>Preaxostyla</taxon>
        <taxon>Paratrimastigidae</taxon>
        <taxon>Paratrimastix</taxon>
    </lineage>
</organism>
<dbReference type="EMBL" id="JAPMOS010000500">
    <property type="protein sequence ID" value="KAJ4452457.1"/>
    <property type="molecule type" value="Genomic_DNA"/>
</dbReference>
<sequence>MPPGPFEWPARVPAVLGALAADAARAACAACAACTAWPLSAFAGLAGLWAFVSAACVVFRAVRFPDGPVDAFAAPHVWLAGPRVAPLALPAPVSPCIGPLRRVADRSSCRCNFHSGRRNGTLRLG</sequence>
<name>A0ABQ8U0D5_9EUKA</name>
<keyword evidence="3" id="KW-1185">Reference proteome</keyword>
<evidence type="ECO:0000256" key="1">
    <source>
        <dbReference type="SAM" id="Phobius"/>
    </source>
</evidence>
<dbReference type="Proteomes" id="UP001141327">
    <property type="component" value="Unassembled WGS sequence"/>
</dbReference>
<evidence type="ECO:0000313" key="2">
    <source>
        <dbReference type="EMBL" id="KAJ4452457.1"/>
    </source>
</evidence>
<feature type="transmembrane region" description="Helical" evidence="1">
    <location>
        <begin position="42"/>
        <end position="62"/>
    </location>
</feature>
<gene>
    <name evidence="2" type="ORF">PAPYR_13379</name>
</gene>
<keyword evidence="1" id="KW-1133">Transmembrane helix</keyword>
<keyword evidence="1" id="KW-0812">Transmembrane</keyword>
<protein>
    <submittedName>
        <fullName evidence="2">Uncharacterized protein</fullName>
    </submittedName>
</protein>
<evidence type="ECO:0000313" key="3">
    <source>
        <dbReference type="Proteomes" id="UP001141327"/>
    </source>
</evidence>
<proteinExistence type="predicted"/>